<dbReference type="EMBL" id="JNVM01000006">
    <property type="protein sequence ID" value="KEQ26741.1"/>
    <property type="molecule type" value="Genomic_DNA"/>
</dbReference>
<proteinExistence type="predicted"/>
<organism evidence="1 2">
    <name type="scientific">Paenibacillus tyrfis</name>
    <dbReference type="NCBI Taxonomy" id="1501230"/>
    <lineage>
        <taxon>Bacteria</taxon>
        <taxon>Bacillati</taxon>
        <taxon>Bacillota</taxon>
        <taxon>Bacilli</taxon>
        <taxon>Bacillales</taxon>
        <taxon>Paenibacillaceae</taxon>
        <taxon>Paenibacillus</taxon>
    </lineage>
</organism>
<reference evidence="1 2" key="1">
    <citation type="submission" date="2014-06" db="EMBL/GenBank/DDBJ databases">
        <title>Draft genome sequence of Paenibacillus sp. MSt1.</title>
        <authorList>
            <person name="Aw Y.K."/>
            <person name="Ong K.S."/>
            <person name="Gan H.M."/>
            <person name="Lee S.M."/>
        </authorList>
    </citation>
    <scope>NUCLEOTIDE SEQUENCE [LARGE SCALE GENOMIC DNA]</scope>
    <source>
        <strain evidence="1 2">MSt1</strain>
    </source>
</reference>
<sequence>MTCFRGRLFPERVFFFWNKKVSFYKDREAYGGGVSTGEAIAAAFVFGKCPLLSGFQSKFPEDKSGRKWIPHPIVTSIIPFDHFLNKLRTLMTS</sequence>
<gene>
    <name evidence="1" type="ORF">ET33_33465</name>
</gene>
<dbReference type="AlphaFoldDB" id="A0A081P7R8"/>
<accession>A0A081P7R8</accession>
<keyword evidence="2" id="KW-1185">Reference proteome</keyword>
<evidence type="ECO:0000313" key="2">
    <source>
        <dbReference type="Proteomes" id="UP000028123"/>
    </source>
</evidence>
<evidence type="ECO:0000313" key="1">
    <source>
        <dbReference type="EMBL" id="KEQ26741.1"/>
    </source>
</evidence>
<comment type="caution">
    <text evidence="1">The sequence shown here is derived from an EMBL/GenBank/DDBJ whole genome shotgun (WGS) entry which is preliminary data.</text>
</comment>
<dbReference type="Proteomes" id="UP000028123">
    <property type="component" value="Unassembled WGS sequence"/>
</dbReference>
<protein>
    <submittedName>
        <fullName evidence="1">Uncharacterized protein</fullName>
    </submittedName>
</protein>
<name>A0A081P7R8_9BACL</name>